<name>A0A916JG68_9BACT</name>
<dbReference type="Proteomes" id="UP000680038">
    <property type="component" value="Unassembled WGS sequence"/>
</dbReference>
<evidence type="ECO:0000256" key="1">
    <source>
        <dbReference type="SAM" id="Phobius"/>
    </source>
</evidence>
<keyword evidence="1" id="KW-1133">Transmembrane helix</keyword>
<feature type="transmembrane region" description="Helical" evidence="1">
    <location>
        <begin position="12"/>
        <end position="31"/>
    </location>
</feature>
<feature type="transmembrane region" description="Helical" evidence="1">
    <location>
        <begin position="209"/>
        <end position="226"/>
    </location>
</feature>
<dbReference type="EMBL" id="CAJRAF010000002">
    <property type="protein sequence ID" value="CAG5010219.1"/>
    <property type="molecule type" value="Genomic_DNA"/>
</dbReference>
<feature type="transmembrane region" description="Helical" evidence="1">
    <location>
        <begin position="348"/>
        <end position="366"/>
    </location>
</feature>
<sequence length="567" mass="64368">MLRSLQASVRNKNWLAVVLCFLPVIIYILVFQSIALNVNYVAFDDILILGIIPGFEDASWHERWTRLTELFPEHRLVFSRSVILLIHRLAGRVDLVWLMSIANICWIGCIYIFYRAFKGLRLSVWYFLPVVWLWFSIQSYENMFWGVSSLCNFGVIMFVLGSIYVAIYLPEKQYIALLLAVLATFTYGNGLMVFPVIGLVQLLTGKKRAFVLNIIIAGVTAGIYFINFVPITQNLNFSNPVQVKEGFLGLFGFLGSIATIKAYGIPREILYFASGVGMLLVVIVAMLYWKEIARLWQALWGTPSYTNKPALFAFCIVLFVGITALALTYKRIPTDTYDGMFKGRYRMYSVLLCIAIYYAFLSLSKHQLRSTLAPLILAVTVVLNLLILHGNFGEAVNNRRAAVAQEFNARYNADWLGLKMFSMNQKHFEDIRSYYKSDDPLAEGWMPRSASLPSQITCNAPYTVEKPIMVGDHVTVNATIPGFKASKNFTDGVYIILKSPSHVYVSPPNQPSVPIKTTLRRGMYYSDHIFASFHKETVAPGVYQVLLLVRRDGRNELFCTGQIWTEN</sequence>
<dbReference type="RefSeq" id="WP_215241010.1">
    <property type="nucleotide sequence ID" value="NZ_CAJRAF010000002.1"/>
</dbReference>
<dbReference type="AlphaFoldDB" id="A0A916JG68"/>
<reference evidence="2" key="1">
    <citation type="submission" date="2021-04" db="EMBL/GenBank/DDBJ databases">
        <authorList>
            <person name="Rodrigo-Torres L."/>
            <person name="Arahal R. D."/>
            <person name="Lucena T."/>
        </authorList>
    </citation>
    <scope>NUCLEOTIDE SEQUENCE</scope>
    <source>
        <strain evidence="2">CECT 9275</strain>
    </source>
</reference>
<gene>
    <name evidence="2" type="ORF">DYBT9275_04667</name>
</gene>
<keyword evidence="1" id="KW-0812">Transmembrane</keyword>
<feature type="transmembrane region" description="Helical" evidence="1">
    <location>
        <begin position="270"/>
        <end position="289"/>
    </location>
</feature>
<keyword evidence="1" id="KW-0472">Membrane</keyword>
<accession>A0A916JG68</accession>
<feature type="transmembrane region" description="Helical" evidence="1">
    <location>
        <begin position="144"/>
        <end position="168"/>
    </location>
</feature>
<feature type="transmembrane region" description="Helical" evidence="1">
    <location>
        <begin position="174"/>
        <end position="197"/>
    </location>
</feature>
<feature type="transmembrane region" description="Helical" evidence="1">
    <location>
        <begin position="246"/>
        <end position="263"/>
    </location>
</feature>
<protein>
    <submittedName>
        <fullName evidence="2">Uncharacterized protein</fullName>
    </submittedName>
</protein>
<comment type="caution">
    <text evidence="2">The sequence shown here is derived from an EMBL/GenBank/DDBJ whole genome shotgun (WGS) entry which is preliminary data.</text>
</comment>
<organism evidence="2 3">
    <name type="scientific">Dyadobacter helix</name>
    <dbReference type="NCBI Taxonomy" id="2822344"/>
    <lineage>
        <taxon>Bacteria</taxon>
        <taxon>Pseudomonadati</taxon>
        <taxon>Bacteroidota</taxon>
        <taxon>Cytophagia</taxon>
        <taxon>Cytophagales</taxon>
        <taxon>Spirosomataceae</taxon>
        <taxon>Dyadobacter</taxon>
    </lineage>
</organism>
<proteinExistence type="predicted"/>
<keyword evidence="3" id="KW-1185">Reference proteome</keyword>
<evidence type="ECO:0000313" key="3">
    <source>
        <dbReference type="Proteomes" id="UP000680038"/>
    </source>
</evidence>
<feature type="transmembrane region" description="Helical" evidence="1">
    <location>
        <begin position="309"/>
        <end position="327"/>
    </location>
</feature>
<evidence type="ECO:0000313" key="2">
    <source>
        <dbReference type="EMBL" id="CAG5010219.1"/>
    </source>
</evidence>
<feature type="transmembrane region" description="Helical" evidence="1">
    <location>
        <begin position="95"/>
        <end position="114"/>
    </location>
</feature>
<feature type="transmembrane region" description="Helical" evidence="1">
    <location>
        <begin position="372"/>
        <end position="392"/>
    </location>
</feature>